<dbReference type="PROSITE" id="PS50893">
    <property type="entry name" value="ABC_TRANSPORTER_2"/>
    <property type="match status" value="1"/>
</dbReference>
<dbReference type="InterPro" id="IPR051120">
    <property type="entry name" value="ABC_AA/LPS_Transport"/>
</dbReference>
<feature type="domain" description="ABC transporter" evidence="4">
    <location>
        <begin position="2"/>
        <end position="249"/>
    </location>
</feature>
<evidence type="ECO:0000313" key="6">
    <source>
        <dbReference type="Proteomes" id="UP000225379"/>
    </source>
</evidence>
<dbReference type="EMBL" id="PDKW01000041">
    <property type="protein sequence ID" value="PGH56321.1"/>
    <property type="molecule type" value="Genomic_DNA"/>
</dbReference>
<dbReference type="Proteomes" id="UP000225379">
    <property type="component" value="Unassembled WGS sequence"/>
</dbReference>
<reference evidence="6" key="1">
    <citation type="submission" date="2017-10" db="EMBL/GenBank/DDBJ databases">
        <authorList>
            <person name="Kravchenko I.K."/>
            <person name="Grouzdev D.S."/>
        </authorList>
    </citation>
    <scope>NUCLEOTIDE SEQUENCE [LARGE SCALE GENOMIC DNA]</scope>
    <source>
        <strain evidence="6">B2</strain>
    </source>
</reference>
<protein>
    <submittedName>
        <fullName evidence="5">ABC transporter ATP-binding protein</fullName>
    </submittedName>
</protein>
<dbReference type="InterPro" id="IPR027417">
    <property type="entry name" value="P-loop_NTPase"/>
</dbReference>
<accession>A0A2B8BEI0</accession>
<comment type="caution">
    <text evidence="5">The sequence shown here is derived from an EMBL/GenBank/DDBJ whole genome shotgun (WGS) entry which is preliminary data.</text>
</comment>
<evidence type="ECO:0000256" key="2">
    <source>
        <dbReference type="ARBA" id="ARBA00022741"/>
    </source>
</evidence>
<dbReference type="RefSeq" id="WP_098737340.1">
    <property type="nucleotide sequence ID" value="NZ_PDKW01000041.1"/>
</dbReference>
<evidence type="ECO:0000259" key="4">
    <source>
        <dbReference type="PROSITE" id="PS50893"/>
    </source>
</evidence>
<sequence length="277" mass="29020">MLSAHDVTRSFGGLTAVNHVSLEIGPREIVGLVGPNGSGKTTLLNLLSGFLAPTSGEIRFDGTAVRARRAWQPSRLGLRRTFQLPKLPARMSVLEVMLAGGRLPAGASPWRSLLTPGAVRREEAAFIGKAMGLLAEVDLAGLADHPAGGLSGGQQKLLGLAAALMDDPAVLLLDEPTAGVNPSLRRRMADHLRRIREGGTALVIVEHDMGFIGDLCDRCLALDKGAVIANCRPDELSGNQQVVEAYLGRRRPGVPLRVVAGGAVAGTVDIKTSGARA</sequence>
<dbReference type="OrthoDB" id="9806149at2"/>
<dbReference type="AlphaFoldDB" id="A0A2B8BEI0"/>
<evidence type="ECO:0000313" key="5">
    <source>
        <dbReference type="EMBL" id="PGH56321.1"/>
    </source>
</evidence>
<dbReference type="GO" id="GO:0016887">
    <property type="term" value="F:ATP hydrolysis activity"/>
    <property type="evidence" value="ECO:0007669"/>
    <property type="project" value="InterPro"/>
</dbReference>
<dbReference type="SUPFAM" id="SSF52540">
    <property type="entry name" value="P-loop containing nucleoside triphosphate hydrolases"/>
    <property type="match status" value="1"/>
</dbReference>
<dbReference type="CDD" id="cd03219">
    <property type="entry name" value="ABC_Mj1267_LivG_branched"/>
    <property type="match status" value="1"/>
</dbReference>
<dbReference type="InterPro" id="IPR003593">
    <property type="entry name" value="AAA+_ATPase"/>
</dbReference>
<dbReference type="PROSITE" id="PS00211">
    <property type="entry name" value="ABC_TRANSPORTER_1"/>
    <property type="match status" value="1"/>
</dbReference>
<gene>
    <name evidence="5" type="ORF">CRT60_15350</name>
</gene>
<dbReference type="Gene3D" id="3.40.50.300">
    <property type="entry name" value="P-loop containing nucleotide triphosphate hydrolases"/>
    <property type="match status" value="1"/>
</dbReference>
<evidence type="ECO:0000256" key="3">
    <source>
        <dbReference type="ARBA" id="ARBA00022840"/>
    </source>
</evidence>
<keyword evidence="2" id="KW-0547">Nucleotide-binding</keyword>
<name>A0A2B8BEI0_9PROT</name>
<dbReference type="SMART" id="SM00382">
    <property type="entry name" value="AAA"/>
    <property type="match status" value="1"/>
</dbReference>
<keyword evidence="1" id="KW-0813">Transport</keyword>
<keyword evidence="3 5" id="KW-0067">ATP-binding</keyword>
<dbReference type="GO" id="GO:0005524">
    <property type="term" value="F:ATP binding"/>
    <property type="evidence" value="ECO:0007669"/>
    <property type="project" value="UniProtKB-KW"/>
</dbReference>
<organism evidence="5 6">
    <name type="scientific">Azospirillum palustre</name>
    <dbReference type="NCBI Taxonomy" id="2044885"/>
    <lineage>
        <taxon>Bacteria</taxon>
        <taxon>Pseudomonadati</taxon>
        <taxon>Pseudomonadota</taxon>
        <taxon>Alphaproteobacteria</taxon>
        <taxon>Rhodospirillales</taxon>
        <taxon>Azospirillaceae</taxon>
        <taxon>Azospirillum</taxon>
    </lineage>
</organism>
<evidence type="ECO:0000256" key="1">
    <source>
        <dbReference type="ARBA" id="ARBA00022448"/>
    </source>
</evidence>
<keyword evidence="6" id="KW-1185">Reference proteome</keyword>
<dbReference type="Pfam" id="PF00005">
    <property type="entry name" value="ABC_tran"/>
    <property type="match status" value="1"/>
</dbReference>
<dbReference type="PANTHER" id="PTHR45772:SF9">
    <property type="entry name" value="CONSERVED COMPONENT OF ABC TRANSPORTER FOR NATURAL AMINO ACIDS"/>
    <property type="match status" value="1"/>
</dbReference>
<dbReference type="InterPro" id="IPR003439">
    <property type="entry name" value="ABC_transporter-like_ATP-bd"/>
</dbReference>
<dbReference type="GO" id="GO:0005886">
    <property type="term" value="C:plasma membrane"/>
    <property type="evidence" value="ECO:0007669"/>
    <property type="project" value="TreeGrafter"/>
</dbReference>
<dbReference type="PANTHER" id="PTHR45772">
    <property type="entry name" value="CONSERVED COMPONENT OF ABC TRANSPORTER FOR NATURAL AMINO ACIDS-RELATED"/>
    <property type="match status" value="1"/>
</dbReference>
<dbReference type="InterPro" id="IPR017871">
    <property type="entry name" value="ABC_transporter-like_CS"/>
</dbReference>
<proteinExistence type="predicted"/>